<organism evidence="2 3">
    <name type="scientific">Piscinibacter koreensis</name>
    <dbReference type="NCBI Taxonomy" id="2742824"/>
    <lineage>
        <taxon>Bacteria</taxon>
        <taxon>Pseudomonadati</taxon>
        <taxon>Pseudomonadota</taxon>
        <taxon>Betaproteobacteria</taxon>
        <taxon>Burkholderiales</taxon>
        <taxon>Sphaerotilaceae</taxon>
        <taxon>Piscinibacter</taxon>
    </lineage>
</organism>
<proteinExistence type="predicted"/>
<evidence type="ECO:0000313" key="2">
    <source>
        <dbReference type="EMBL" id="NUZ05381.1"/>
    </source>
</evidence>
<sequence length="96" mass="9500">MTITPTRVTAALAGLFSGTAWPLLWPLIGGAGGDDTINLIVGTVLLVAVPAHAFVVGFGPATQAGGLDRALLVRTAIWLVAAAGAAIVVGLVRGAT</sequence>
<keyword evidence="1" id="KW-0812">Transmembrane</keyword>
<dbReference type="Proteomes" id="UP000529637">
    <property type="component" value="Unassembled WGS sequence"/>
</dbReference>
<dbReference type="EMBL" id="JABWMJ010000002">
    <property type="protein sequence ID" value="NUZ05381.1"/>
    <property type="molecule type" value="Genomic_DNA"/>
</dbReference>
<gene>
    <name evidence="2" type="ORF">HQN59_06355</name>
</gene>
<evidence type="ECO:0000256" key="1">
    <source>
        <dbReference type="SAM" id="Phobius"/>
    </source>
</evidence>
<feature type="transmembrane region" description="Helical" evidence="1">
    <location>
        <begin position="36"/>
        <end position="59"/>
    </location>
</feature>
<keyword evidence="1" id="KW-0472">Membrane</keyword>
<dbReference type="RefSeq" id="WP_176067184.1">
    <property type="nucleotide sequence ID" value="NZ_JABWMJ010000002.1"/>
</dbReference>
<evidence type="ECO:0000313" key="3">
    <source>
        <dbReference type="Proteomes" id="UP000529637"/>
    </source>
</evidence>
<accession>A0A7Y6NLN1</accession>
<name>A0A7Y6NLN1_9BURK</name>
<keyword evidence="1" id="KW-1133">Transmembrane helix</keyword>
<protein>
    <submittedName>
        <fullName evidence="2">Uncharacterized protein</fullName>
    </submittedName>
</protein>
<feature type="transmembrane region" description="Helical" evidence="1">
    <location>
        <begin position="71"/>
        <end position="92"/>
    </location>
</feature>
<comment type="caution">
    <text evidence="2">The sequence shown here is derived from an EMBL/GenBank/DDBJ whole genome shotgun (WGS) entry which is preliminary data.</text>
</comment>
<reference evidence="2 3" key="1">
    <citation type="submission" date="2020-06" db="EMBL/GenBank/DDBJ databases">
        <title>Schlegella sp. ID0723 isolated from air conditioner.</title>
        <authorList>
            <person name="Kim D.Y."/>
            <person name="Kim D.-U."/>
        </authorList>
    </citation>
    <scope>NUCLEOTIDE SEQUENCE [LARGE SCALE GENOMIC DNA]</scope>
    <source>
        <strain evidence="2 3">ID0723</strain>
    </source>
</reference>
<dbReference type="AlphaFoldDB" id="A0A7Y6NLN1"/>
<keyword evidence="3" id="KW-1185">Reference proteome</keyword>